<dbReference type="GO" id="GO:0004252">
    <property type="term" value="F:serine-type endopeptidase activity"/>
    <property type="evidence" value="ECO:0007669"/>
    <property type="project" value="TreeGrafter"/>
</dbReference>
<organism evidence="1 2">
    <name type="scientific">Nocardia cyriacigeorgica</name>
    <dbReference type="NCBI Taxonomy" id="135487"/>
    <lineage>
        <taxon>Bacteria</taxon>
        <taxon>Bacillati</taxon>
        <taxon>Actinomycetota</taxon>
        <taxon>Actinomycetes</taxon>
        <taxon>Mycobacteriales</taxon>
        <taxon>Nocardiaceae</taxon>
        <taxon>Nocardia</taxon>
    </lineage>
</organism>
<reference evidence="1 2" key="1">
    <citation type="submission" date="2019-05" db="EMBL/GenBank/DDBJ databases">
        <title>Genomes sequences of two Nocardia cyriacigeorgica environmental isolates, type strains Nocardia asteroides ATCC 19247 and Nocardia cyriacigeorgica DSM 44484.</title>
        <authorList>
            <person name="Vautrin F."/>
            <person name="Bergeron E."/>
            <person name="Dubost A."/>
            <person name="Abrouk D."/>
            <person name="Rodriguez Nava V."/>
            <person name="Pujic P."/>
        </authorList>
    </citation>
    <scope>NUCLEOTIDE SEQUENCE [LARGE SCALE GENOMIC DNA]</scope>
    <source>
        <strain evidence="1 2">EML 1456</strain>
    </source>
</reference>
<dbReference type="PANTHER" id="PTHR10381:SF11">
    <property type="entry name" value="ATP-DEPENDENT CLP PROTEASE PROTEOLYTIC SUBUNIT, MITOCHONDRIAL"/>
    <property type="match status" value="1"/>
</dbReference>
<dbReference type="OrthoDB" id="3539146at2"/>
<dbReference type="Gene3D" id="3.90.226.10">
    <property type="entry name" value="2-enoyl-CoA Hydratase, Chain A, domain 1"/>
    <property type="match status" value="1"/>
</dbReference>
<dbReference type="GO" id="GO:0004176">
    <property type="term" value="F:ATP-dependent peptidase activity"/>
    <property type="evidence" value="ECO:0007669"/>
    <property type="project" value="TreeGrafter"/>
</dbReference>
<name>A0A5R8PGZ8_9NOCA</name>
<dbReference type="PANTHER" id="PTHR10381">
    <property type="entry name" value="ATP-DEPENDENT CLP PROTEASE PROTEOLYTIC SUBUNIT"/>
    <property type="match status" value="1"/>
</dbReference>
<dbReference type="InterPro" id="IPR029045">
    <property type="entry name" value="ClpP/crotonase-like_dom_sf"/>
</dbReference>
<evidence type="ECO:0000313" key="2">
    <source>
        <dbReference type="Proteomes" id="UP000308349"/>
    </source>
</evidence>
<accession>A0A5R8PGZ8</accession>
<dbReference type="Proteomes" id="UP000308349">
    <property type="component" value="Unassembled WGS sequence"/>
</dbReference>
<dbReference type="EMBL" id="VBUU01000006">
    <property type="protein sequence ID" value="TLG13908.1"/>
    <property type="molecule type" value="Genomic_DNA"/>
</dbReference>
<gene>
    <name evidence="1" type="ORF">FEK35_09010</name>
</gene>
<dbReference type="AlphaFoldDB" id="A0A5R8PGZ8"/>
<proteinExistence type="predicted"/>
<dbReference type="GO" id="GO:0006515">
    <property type="term" value="P:protein quality control for misfolded or incompletely synthesized proteins"/>
    <property type="evidence" value="ECO:0007669"/>
    <property type="project" value="TreeGrafter"/>
</dbReference>
<sequence length="189" mass="20585">MWFDSRETADRLLDRRIVVAHGKLDGETVTRLCAQLLTLDTESTEPIRLEVHSLDAELPDALTLMGVLEVIRGPVSVYASGLVRGPALGILAAADHRYAYPNAVLVLSEPQVQFEATADAAASEQAQLESMLGELAGELARVTGRGAEQVREALRTQRVLTVDEAIEYGLIEERVTRRAEESAVDPDAH</sequence>
<dbReference type="Pfam" id="PF00574">
    <property type="entry name" value="CLP_protease"/>
    <property type="match status" value="1"/>
</dbReference>
<evidence type="ECO:0008006" key="3">
    <source>
        <dbReference type="Google" id="ProtNLM"/>
    </source>
</evidence>
<dbReference type="GO" id="GO:0051117">
    <property type="term" value="F:ATPase binding"/>
    <property type="evidence" value="ECO:0007669"/>
    <property type="project" value="TreeGrafter"/>
</dbReference>
<evidence type="ECO:0000313" key="1">
    <source>
        <dbReference type="EMBL" id="TLG13908.1"/>
    </source>
</evidence>
<comment type="caution">
    <text evidence="1">The sequence shown here is derived from an EMBL/GenBank/DDBJ whole genome shotgun (WGS) entry which is preliminary data.</text>
</comment>
<dbReference type="SUPFAM" id="SSF52096">
    <property type="entry name" value="ClpP/crotonase"/>
    <property type="match status" value="1"/>
</dbReference>
<protein>
    <recommendedName>
        <fullName evidence="3">ATP-dependent Clp protease proteolytic subunit</fullName>
    </recommendedName>
</protein>
<dbReference type="InterPro" id="IPR023562">
    <property type="entry name" value="ClpP/TepA"/>
</dbReference>
<dbReference type="GO" id="GO:0009368">
    <property type="term" value="C:endopeptidase Clp complex"/>
    <property type="evidence" value="ECO:0007669"/>
    <property type="project" value="TreeGrafter"/>
</dbReference>